<evidence type="ECO:0000256" key="1">
    <source>
        <dbReference type="ARBA" id="ARBA00022679"/>
    </source>
</evidence>
<dbReference type="AlphaFoldDB" id="A0A8S1WFH6"/>
<dbReference type="CDD" id="cd00180">
    <property type="entry name" value="PKc"/>
    <property type="match status" value="1"/>
</dbReference>
<evidence type="ECO:0000256" key="4">
    <source>
        <dbReference type="ARBA" id="ARBA00022840"/>
    </source>
</evidence>
<dbReference type="SMART" id="SM00220">
    <property type="entry name" value="S_TKc"/>
    <property type="match status" value="1"/>
</dbReference>
<protein>
    <recommendedName>
        <fullName evidence="5">Protein kinase domain-containing protein</fullName>
    </recommendedName>
</protein>
<sequence length="422" mass="50668">MEFMDRLIYNLKLLKIEQLQWPYKNYSGSEGKIYGCKYNYQNNWKQGILKVIQYDQSLNSKDEQQMYKEIIIYNKLVEDFKNNENLVTIVNIIHFQDLKSFCILMEECDINLKDFKSKLTSLNSKLQFFQQFLKGYKSLYDKRVIHRDIKPENILISFKMGKPIYQLTDFGVAKLCEQFNNTQSQLGTKIYAAPELQYMQSFSNNFQFDYEKISKVDVYSIGLVLYELQFQKLPFDKPKNLKEFHNSPLSSRLQKLGKIEYSDQWFVNLIMYMIQSNPDERVSFQELYKCYDDKLTIFIERCKGLAENFLISYVRRGGDNTQRYNNSLSPNRQNYLIQNFNEFPLQKQQIQNQQFYINKPMPHNPIPPINIQQDIHLSPFKYQGIKLDLNQQKQHQMNYQQYQQCQTDRGNDQNFKNKYFKN</sequence>
<keyword evidence="4" id="KW-0067">ATP-binding</keyword>
<dbReference type="InterPro" id="IPR045269">
    <property type="entry name" value="Atg1-like"/>
</dbReference>
<dbReference type="GO" id="GO:0016020">
    <property type="term" value="C:membrane"/>
    <property type="evidence" value="ECO:0007669"/>
    <property type="project" value="TreeGrafter"/>
</dbReference>
<dbReference type="InterPro" id="IPR008271">
    <property type="entry name" value="Ser/Thr_kinase_AS"/>
</dbReference>
<organism evidence="6 7">
    <name type="scientific">Paramecium pentaurelia</name>
    <dbReference type="NCBI Taxonomy" id="43138"/>
    <lineage>
        <taxon>Eukaryota</taxon>
        <taxon>Sar</taxon>
        <taxon>Alveolata</taxon>
        <taxon>Ciliophora</taxon>
        <taxon>Intramacronucleata</taxon>
        <taxon>Oligohymenophorea</taxon>
        <taxon>Peniculida</taxon>
        <taxon>Parameciidae</taxon>
        <taxon>Paramecium</taxon>
    </lineage>
</organism>
<reference evidence="6" key="1">
    <citation type="submission" date="2021-01" db="EMBL/GenBank/DDBJ databases">
        <authorList>
            <consortium name="Genoscope - CEA"/>
            <person name="William W."/>
        </authorList>
    </citation>
    <scope>NUCLEOTIDE SEQUENCE</scope>
</reference>
<dbReference type="GO" id="GO:0005829">
    <property type="term" value="C:cytosol"/>
    <property type="evidence" value="ECO:0007669"/>
    <property type="project" value="TreeGrafter"/>
</dbReference>
<dbReference type="GO" id="GO:0005776">
    <property type="term" value="C:autophagosome"/>
    <property type="evidence" value="ECO:0007669"/>
    <property type="project" value="TreeGrafter"/>
</dbReference>
<dbReference type="PROSITE" id="PS00108">
    <property type="entry name" value="PROTEIN_KINASE_ST"/>
    <property type="match status" value="1"/>
</dbReference>
<dbReference type="PANTHER" id="PTHR24348:SF22">
    <property type="entry name" value="NON-SPECIFIC SERINE_THREONINE PROTEIN KINASE"/>
    <property type="match status" value="1"/>
</dbReference>
<name>A0A8S1WFH6_9CILI</name>
<dbReference type="OrthoDB" id="309386at2759"/>
<dbReference type="GO" id="GO:0005524">
    <property type="term" value="F:ATP binding"/>
    <property type="evidence" value="ECO:0007669"/>
    <property type="project" value="UniProtKB-KW"/>
</dbReference>
<dbReference type="GO" id="GO:0000407">
    <property type="term" value="C:phagophore assembly site"/>
    <property type="evidence" value="ECO:0007669"/>
    <property type="project" value="TreeGrafter"/>
</dbReference>
<evidence type="ECO:0000256" key="3">
    <source>
        <dbReference type="ARBA" id="ARBA00022777"/>
    </source>
</evidence>
<dbReference type="GO" id="GO:0010506">
    <property type="term" value="P:regulation of autophagy"/>
    <property type="evidence" value="ECO:0007669"/>
    <property type="project" value="InterPro"/>
</dbReference>
<evidence type="ECO:0000313" key="6">
    <source>
        <dbReference type="EMBL" id="CAD8187761.1"/>
    </source>
</evidence>
<keyword evidence="3" id="KW-0418">Kinase</keyword>
<evidence type="ECO:0000313" key="7">
    <source>
        <dbReference type="Proteomes" id="UP000689195"/>
    </source>
</evidence>
<dbReference type="Proteomes" id="UP000689195">
    <property type="component" value="Unassembled WGS sequence"/>
</dbReference>
<gene>
    <name evidence="6" type="ORF">PPENT_87.1.T0900030</name>
</gene>
<dbReference type="PANTHER" id="PTHR24348">
    <property type="entry name" value="SERINE/THREONINE-PROTEIN KINASE UNC-51-RELATED"/>
    <property type="match status" value="1"/>
</dbReference>
<comment type="caution">
    <text evidence="6">The sequence shown here is derived from an EMBL/GenBank/DDBJ whole genome shotgun (WGS) entry which is preliminary data.</text>
</comment>
<dbReference type="PROSITE" id="PS50011">
    <property type="entry name" value="PROTEIN_KINASE_DOM"/>
    <property type="match status" value="1"/>
</dbReference>
<dbReference type="GO" id="GO:0004674">
    <property type="term" value="F:protein serine/threonine kinase activity"/>
    <property type="evidence" value="ECO:0007669"/>
    <property type="project" value="InterPro"/>
</dbReference>
<keyword evidence="1" id="KW-0808">Transferase</keyword>
<feature type="domain" description="Protein kinase" evidence="5">
    <location>
        <begin position="19"/>
        <end position="299"/>
    </location>
</feature>
<proteinExistence type="predicted"/>
<dbReference type="InterPro" id="IPR000719">
    <property type="entry name" value="Prot_kinase_dom"/>
</dbReference>
<dbReference type="Pfam" id="PF00069">
    <property type="entry name" value="Pkinase"/>
    <property type="match status" value="1"/>
</dbReference>
<accession>A0A8S1WFH6</accession>
<keyword evidence="2" id="KW-0547">Nucleotide-binding</keyword>
<evidence type="ECO:0000259" key="5">
    <source>
        <dbReference type="PROSITE" id="PS50011"/>
    </source>
</evidence>
<evidence type="ECO:0000256" key="2">
    <source>
        <dbReference type="ARBA" id="ARBA00022741"/>
    </source>
</evidence>
<keyword evidence="7" id="KW-1185">Reference proteome</keyword>
<dbReference type="EMBL" id="CAJJDO010000090">
    <property type="protein sequence ID" value="CAD8187761.1"/>
    <property type="molecule type" value="Genomic_DNA"/>
</dbReference>
<dbReference type="GO" id="GO:0000045">
    <property type="term" value="P:autophagosome assembly"/>
    <property type="evidence" value="ECO:0007669"/>
    <property type="project" value="TreeGrafter"/>
</dbReference>